<evidence type="ECO:0000259" key="8">
    <source>
        <dbReference type="PROSITE" id="PS50106"/>
    </source>
</evidence>
<dbReference type="AlphaFoldDB" id="A0A0K0EWY8"/>
<dbReference type="GO" id="GO:0051560">
    <property type="term" value="P:mitochondrial calcium ion homeostasis"/>
    <property type="evidence" value="ECO:0007669"/>
    <property type="project" value="InterPro"/>
</dbReference>
<evidence type="ECO:0000256" key="5">
    <source>
        <dbReference type="ARBA" id="ARBA00023136"/>
    </source>
</evidence>
<dbReference type="CDD" id="cd21674">
    <property type="entry name" value="SMP_PDZD8"/>
    <property type="match status" value="1"/>
</dbReference>
<reference evidence="10" key="1">
    <citation type="submission" date="2014-07" db="EMBL/GenBank/DDBJ databases">
        <authorList>
            <person name="Martin A.A"/>
            <person name="De Silva N."/>
        </authorList>
    </citation>
    <scope>NUCLEOTIDE SEQUENCE</scope>
</reference>
<dbReference type="InterPro" id="IPR031468">
    <property type="entry name" value="SMP_LBD"/>
</dbReference>
<dbReference type="SMART" id="SM00228">
    <property type="entry name" value="PDZ"/>
    <property type="match status" value="1"/>
</dbReference>
<evidence type="ECO:0000313" key="10">
    <source>
        <dbReference type="Proteomes" id="UP000035680"/>
    </source>
</evidence>
<keyword evidence="10" id="KW-1185">Reference proteome</keyword>
<feature type="compositionally biased region" description="Low complexity" evidence="6">
    <location>
        <begin position="570"/>
        <end position="579"/>
    </location>
</feature>
<feature type="domain" description="PDZ" evidence="8">
    <location>
        <begin position="327"/>
        <end position="409"/>
    </location>
</feature>
<dbReference type="PANTHER" id="PTHR21519:SF1">
    <property type="entry name" value="PDZ DOMAIN-CONTAINING PROTEIN 8"/>
    <property type="match status" value="1"/>
</dbReference>
<sequence length="1238" mass="140681">MFEFLVGFIFGSLCIVTLVFLFIYIQFSQKNTPPKLTDQFHNLEMPEELKKFLNINDNANMSTSRVESCFSISALLHFLFQEHKDTRFFRRWLHKRLQLEINDITSRNAAAHYIIHSVKIRDLDVGNKFPIIKNISVESIKMCDDDSSVESLSLLVDLVYTGNFYTSIFASTIFGDTFIGVKITNLEGKAKIIMSRNPYPHWAFSFTNVPHLELSFETQLGGVAAQYCTPIIEKQFRNVIQKKQVWPNYKVRYRPFFPNPLMQPTTSPKTFSHVDIKGGLQVNIIQGSRLPIEILNGKKAIVYCAVFLDPKPFANFNANCNHVSTIMINFPRHDNKEPLGLTFTKHCDDFGGKKIKIENVAINSSAADAGFCQGDVILSVNNVVVSNSNHAVKLLNTKGDLSVLVERENDDLFRSDTPDLIQECFDEEIVDIEFDITRENKDSTILTTISKEKDDKKEDTTIESDIPLVSNDNISISESLMKSSSDDTTIDKSSIQEESPKKDEDKSSGIIISQDIRKVGSVIRPMSMIEISPIEKVTKWNSLGNLTCHSKDKIESNIINNDGQNDEKSISNSSNISTSKNELDNLSIVTDECSEDADSLTELKTGKKRTKIVAKCAQMVNRFAVTKSKVNNIIKSRRDKNIENDNEKNDEHEEIQEGEEATEENMFNSEYENLYTKDPIVTSLTDIKLHKRPTSLEVPVVDGFKSKVRNVAKGIRTKRSANDGILNEKETFCESFSQNNINVFAKNTSSVNLKSKVKWNDELYFTLEKNCTKYLNILVYAKYDGTSKNENKEDKNKNEKENNQKNKSSKDNVDEIDSGPILLGYTSIFIPQIIDDCNLTLSKCHCEVFDLRPTKNSNFQFTNLYNISHKPGFDKRLCFGDLKIFFRYLEKGLTDDMLHKNDIINEEKKNFNEIPIESSKKVLMVSENNDKQKQRLSEKVIKERYQHTFNTIIAKKNESFICAVCKTKHWFAGLSKCSTCNVLVHTKGCSEKAYTNIECISVYQDSDFEELDNTMTVPNTTKESTSLKLKLDSDGSDKVSVTSTPDRSSFLDRSSLRSIRKGKFSEKVSSGIKFLGKAYNRANKGETKEHIHNNVNLIKLDDVIHDYLILLDCPLSLRELLFEPNNAYNEAVIKNVKELGNLSFSDITDLDERKERNNEKITEVQKIISQLACHRKEKLLENSEISQSDQTKGKGSGSPESRIVKQELIEMDLKFQALALVMIHYCEGLSACDATDNN</sequence>
<evidence type="ECO:0000256" key="7">
    <source>
        <dbReference type="SAM" id="Phobius"/>
    </source>
</evidence>
<keyword evidence="7" id="KW-0812">Transmembrane</keyword>
<evidence type="ECO:0000313" key="11">
    <source>
        <dbReference type="WBParaSite" id="SVE_0104200.1"/>
    </source>
</evidence>
<feature type="compositionally biased region" description="Basic and acidic residues" evidence="6">
    <location>
        <begin position="494"/>
        <end position="507"/>
    </location>
</feature>
<organism evidence="10 11">
    <name type="scientific">Strongyloides venezuelensis</name>
    <name type="common">Threadworm</name>
    <dbReference type="NCBI Taxonomy" id="75913"/>
    <lineage>
        <taxon>Eukaryota</taxon>
        <taxon>Metazoa</taxon>
        <taxon>Ecdysozoa</taxon>
        <taxon>Nematoda</taxon>
        <taxon>Chromadorea</taxon>
        <taxon>Rhabditida</taxon>
        <taxon>Tylenchina</taxon>
        <taxon>Panagrolaimomorpha</taxon>
        <taxon>Strongyloidoidea</taxon>
        <taxon>Strongyloididae</taxon>
        <taxon>Strongyloides</taxon>
    </lineage>
</organism>
<dbReference type="Pfam" id="PF26547">
    <property type="entry name" value="PDZD8_N"/>
    <property type="match status" value="1"/>
</dbReference>
<feature type="transmembrane region" description="Helical" evidence="7">
    <location>
        <begin position="7"/>
        <end position="27"/>
    </location>
</feature>
<protein>
    <submittedName>
        <fullName evidence="11">PDZ domain-containing protein 8</fullName>
    </submittedName>
</protein>
<feature type="compositionally biased region" description="Low complexity" evidence="6">
    <location>
        <begin position="479"/>
        <end position="493"/>
    </location>
</feature>
<feature type="compositionally biased region" description="Basic and acidic residues" evidence="6">
    <location>
        <begin position="639"/>
        <end position="651"/>
    </location>
</feature>
<dbReference type="SUPFAM" id="SSF50156">
    <property type="entry name" value="PDZ domain-like"/>
    <property type="match status" value="1"/>
</dbReference>
<dbReference type="GO" id="GO:1990456">
    <property type="term" value="P:mitochondrion-endoplasmic reticulum membrane tethering"/>
    <property type="evidence" value="ECO:0007669"/>
    <property type="project" value="InterPro"/>
</dbReference>
<feature type="region of interest" description="Disordered" evidence="6">
    <location>
        <begin position="788"/>
        <end position="813"/>
    </location>
</feature>
<reference evidence="11" key="2">
    <citation type="submission" date="2015-08" db="UniProtKB">
        <authorList>
            <consortium name="WormBaseParasite"/>
        </authorList>
    </citation>
    <scope>IDENTIFICATION</scope>
</reference>
<proteinExistence type="predicted"/>
<feature type="domain" description="SMP-LTD" evidence="9">
    <location>
        <begin position="68"/>
        <end position="255"/>
    </location>
</feature>
<dbReference type="InterPro" id="IPR001478">
    <property type="entry name" value="PDZ"/>
</dbReference>
<comment type="subcellular location">
    <subcellularLocation>
        <location evidence="1">Membrane</location>
    </subcellularLocation>
</comment>
<feature type="compositionally biased region" description="Acidic residues" evidence="6">
    <location>
        <begin position="652"/>
        <end position="663"/>
    </location>
</feature>
<dbReference type="PROSITE" id="PS50106">
    <property type="entry name" value="PDZ"/>
    <property type="match status" value="1"/>
</dbReference>
<evidence type="ECO:0000256" key="3">
    <source>
        <dbReference type="ARBA" id="ARBA00023055"/>
    </source>
</evidence>
<feature type="region of interest" description="Disordered" evidence="6">
    <location>
        <begin position="479"/>
        <end position="509"/>
    </location>
</feature>
<feature type="region of interest" description="Disordered" evidence="6">
    <location>
        <begin position="636"/>
        <end position="663"/>
    </location>
</feature>
<dbReference type="GO" id="GO:0008289">
    <property type="term" value="F:lipid binding"/>
    <property type="evidence" value="ECO:0007669"/>
    <property type="project" value="UniProtKB-KW"/>
</dbReference>
<keyword evidence="3" id="KW-0445">Lipid transport</keyword>
<keyword evidence="7" id="KW-1133">Transmembrane helix</keyword>
<accession>A0A0K0EWY8</accession>
<evidence type="ECO:0000256" key="1">
    <source>
        <dbReference type="ARBA" id="ARBA00004370"/>
    </source>
</evidence>
<dbReference type="GO" id="GO:0006869">
    <property type="term" value="P:lipid transport"/>
    <property type="evidence" value="ECO:0007669"/>
    <property type="project" value="UniProtKB-KW"/>
</dbReference>
<dbReference type="Pfam" id="PF17820">
    <property type="entry name" value="PDZ_6"/>
    <property type="match status" value="1"/>
</dbReference>
<dbReference type="Gene3D" id="2.30.42.10">
    <property type="match status" value="1"/>
</dbReference>
<dbReference type="InterPro" id="IPR036034">
    <property type="entry name" value="PDZ_sf"/>
</dbReference>
<keyword evidence="5 7" id="KW-0472">Membrane</keyword>
<dbReference type="InterPro" id="IPR039275">
    <property type="entry name" value="PDZD8"/>
</dbReference>
<dbReference type="PROSITE" id="PS51847">
    <property type="entry name" value="SMP"/>
    <property type="match status" value="1"/>
</dbReference>
<dbReference type="PANTHER" id="PTHR21519">
    <property type="entry name" value="PDZ DOMAIN-CONTAINING PROTEIN 8"/>
    <property type="match status" value="1"/>
</dbReference>
<dbReference type="InterPro" id="IPR058801">
    <property type="entry name" value="PDZD8_N"/>
</dbReference>
<evidence type="ECO:0000256" key="4">
    <source>
        <dbReference type="ARBA" id="ARBA00023121"/>
    </source>
</evidence>
<dbReference type="STRING" id="75913.A0A0K0EWY8"/>
<feature type="region of interest" description="Disordered" evidence="6">
    <location>
        <begin position="557"/>
        <end position="579"/>
    </location>
</feature>
<evidence type="ECO:0000259" key="9">
    <source>
        <dbReference type="PROSITE" id="PS51847"/>
    </source>
</evidence>
<dbReference type="WBParaSite" id="SVE_0104200.1">
    <property type="protein sequence ID" value="SVE_0104200.1"/>
    <property type="gene ID" value="SVE_0104200"/>
</dbReference>
<dbReference type="GO" id="GO:0005739">
    <property type="term" value="C:mitochondrion"/>
    <property type="evidence" value="ECO:0007669"/>
    <property type="project" value="GOC"/>
</dbReference>
<dbReference type="InterPro" id="IPR041489">
    <property type="entry name" value="PDZ_6"/>
</dbReference>
<name>A0A0K0EWY8_STRVS</name>
<keyword evidence="2" id="KW-0813">Transport</keyword>
<dbReference type="Proteomes" id="UP000035680">
    <property type="component" value="Unassembled WGS sequence"/>
</dbReference>
<dbReference type="GO" id="GO:0016020">
    <property type="term" value="C:membrane"/>
    <property type="evidence" value="ECO:0007669"/>
    <property type="project" value="UniProtKB-SubCell"/>
</dbReference>
<evidence type="ECO:0000256" key="2">
    <source>
        <dbReference type="ARBA" id="ARBA00022448"/>
    </source>
</evidence>
<evidence type="ECO:0000256" key="6">
    <source>
        <dbReference type="SAM" id="MobiDB-lite"/>
    </source>
</evidence>
<keyword evidence="4" id="KW-0446">Lipid-binding</keyword>
<dbReference type="GO" id="GO:0044233">
    <property type="term" value="C:mitochondria-associated endoplasmic reticulum membrane contact site"/>
    <property type="evidence" value="ECO:0007669"/>
    <property type="project" value="InterPro"/>
</dbReference>